<protein>
    <submittedName>
        <fullName evidence="1">HNH endonuclease</fullName>
    </submittedName>
</protein>
<sequence>MKMKGTCELCGRTEIDLTVHHLVPKEEGGVHLPTADLCIACHKQIHALFTNQELAVNLNTAARLRAEPRMAAFVKWVRKQPSSTQIQIRKSNRVKFKTTR</sequence>
<keyword evidence="1" id="KW-0378">Hydrolase</keyword>
<dbReference type="Proteomes" id="UP001597497">
    <property type="component" value="Unassembled WGS sequence"/>
</dbReference>
<gene>
    <name evidence="1" type="ORF">ACFSUC_17100</name>
</gene>
<organism evidence="1 2">
    <name type="scientific">Marinicrinis sediminis</name>
    <dbReference type="NCBI Taxonomy" id="1652465"/>
    <lineage>
        <taxon>Bacteria</taxon>
        <taxon>Bacillati</taxon>
        <taxon>Bacillota</taxon>
        <taxon>Bacilli</taxon>
        <taxon>Bacillales</taxon>
        <taxon>Paenibacillaceae</taxon>
    </lineage>
</organism>
<dbReference type="EMBL" id="JBHUMM010000043">
    <property type="protein sequence ID" value="MFD2673294.1"/>
    <property type="molecule type" value="Genomic_DNA"/>
</dbReference>
<evidence type="ECO:0000313" key="2">
    <source>
        <dbReference type="Proteomes" id="UP001597497"/>
    </source>
</evidence>
<dbReference type="PANTHER" id="PTHR37827:SF1">
    <property type="entry name" value="HNH DOMAIN-CONTAINING PROTEIN"/>
    <property type="match status" value="1"/>
</dbReference>
<evidence type="ECO:0000313" key="1">
    <source>
        <dbReference type="EMBL" id="MFD2673294.1"/>
    </source>
</evidence>
<dbReference type="GO" id="GO:0004519">
    <property type="term" value="F:endonuclease activity"/>
    <property type="evidence" value="ECO:0007669"/>
    <property type="project" value="UniProtKB-KW"/>
</dbReference>
<dbReference type="Gene3D" id="1.10.30.50">
    <property type="match status" value="1"/>
</dbReference>
<dbReference type="PANTHER" id="PTHR37827">
    <property type="entry name" value="TUDOR DOMAIN-CONTAINING PROTEIN"/>
    <property type="match status" value="1"/>
</dbReference>
<accession>A0ABW5REQ4</accession>
<keyword evidence="1" id="KW-0255">Endonuclease</keyword>
<reference evidence="2" key="1">
    <citation type="journal article" date="2019" name="Int. J. Syst. Evol. Microbiol.">
        <title>The Global Catalogue of Microorganisms (GCM) 10K type strain sequencing project: providing services to taxonomists for standard genome sequencing and annotation.</title>
        <authorList>
            <consortium name="The Broad Institute Genomics Platform"/>
            <consortium name="The Broad Institute Genome Sequencing Center for Infectious Disease"/>
            <person name="Wu L."/>
            <person name="Ma J."/>
        </authorList>
    </citation>
    <scope>NUCLEOTIDE SEQUENCE [LARGE SCALE GENOMIC DNA]</scope>
    <source>
        <strain evidence="2">KCTC 33676</strain>
    </source>
</reference>
<comment type="caution">
    <text evidence="1">The sequence shown here is derived from an EMBL/GenBank/DDBJ whole genome shotgun (WGS) entry which is preliminary data.</text>
</comment>
<name>A0ABW5REQ4_9BACL</name>
<proteinExistence type="predicted"/>
<dbReference type="RefSeq" id="WP_379930857.1">
    <property type="nucleotide sequence ID" value="NZ_JBHUMM010000043.1"/>
</dbReference>
<keyword evidence="1" id="KW-0540">Nuclease</keyword>
<keyword evidence="2" id="KW-1185">Reference proteome</keyword>